<sequence length="522" mass="58099">MSKTAMARRHNPLEDDISTAGGRLRTKSITGKRKSRSDENAQGDGYIDAQSSRKILAIAQDLADEDAADRKLAATKPGSQSNAAFGFDSRFATEEDADDQDSGVAARYEDEEEWIPEEEEVVAEEEMDPEDMAVYKKFLQDGEELADFAPSIAHLTTEDRRPKGTSVEGDDDEEEGETTNLTDLILQRIAEKEALEAARNAGSQQRQTFLGSGPPDEAVEIPVKVVETFTKVGQLLSRYKSGPLPKPFKVLPTLPQWPELLSISRPENWSPHAVYRATKIFISAPASTGRYFCETVLLDRVREDIQETKKLNVHLYNALKAAFYRPSAFFKGFLFTLVQSSCTLREAHIISSVLAKIKIPVLHSAAALLRLCELSAEQTSNVNSEAAGAANIFIRVLLAKKYALPYKVVDALVFHFLRFRASKDPNNLEEQAGLASKEAKLPVLWHQSLLIFAQTYRNEITEDQREALLDLLLLRGHKDIGPEVRRELLAGRNRAAEGERDTAMVVDHEPRDDGDDTMDVTV</sequence>
<feature type="compositionally biased region" description="Acidic residues" evidence="2">
    <location>
        <begin position="109"/>
        <end position="129"/>
    </location>
</feature>
<dbReference type="EMBL" id="JAXLQG010000001">
    <property type="protein sequence ID" value="KAK5545657.1"/>
    <property type="molecule type" value="Genomic_DNA"/>
</dbReference>
<dbReference type="InterPro" id="IPR007955">
    <property type="entry name" value="Bystin"/>
</dbReference>
<accession>A0AAV9QMB4</accession>
<dbReference type="PANTHER" id="PTHR12821">
    <property type="entry name" value="BYSTIN"/>
    <property type="match status" value="1"/>
</dbReference>
<comment type="caution">
    <text evidence="3">The sequence shown here is derived from an EMBL/GenBank/DDBJ whole genome shotgun (WGS) entry which is preliminary data.</text>
</comment>
<reference evidence="3 4" key="1">
    <citation type="submission" date="2023-06" db="EMBL/GenBank/DDBJ databases">
        <title>Black Yeasts Isolated from many extreme environments.</title>
        <authorList>
            <person name="Coleine C."/>
            <person name="Stajich J.E."/>
            <person name="Selbmann L."/>
        </authorList>
    </citation>
    <scope>NUCLEOTIDE SEQUENCE [LARGE SCALE GENOMIC DNA]</scope>
    <source>
        <strain evidence="3 4">CCFEE 5887</strain>
    </source>
</reference>
<feature type="region of interest" description="Disordered" evidence="2">
    <location>
        <begin position="196"/>
        <end position="215"/>
    </location>
</feature>
<keyword evidence="4" id="KW-1185">Reference proteome</keyword>
<dbReference type="GO" id="GO:0005730">
    <property type="term" value="C:nucleolus"/>
    <property type="evidence" value="ECO:0007669"/>
    <property type="project" value="TreeGrafter"/>
</dbReference>
<dbReference type="PANTHER" id="PTHR12821:SF0">
    <property type="entry name" value="BYSTIN"/>
    <property type="match status" value="1"/>
</dbReference>
<dbReference type="GO" id="GO:0030688">
    <property type="term" value="C:preribosome, small subunit precursor"/>
    <property type="evidence" value="ECO:0007669"/>
    <property type="project" value="TreeGrafter"/>
</dbReference>
<comment type="similarity">
    <text evidence="1">Belongs to the bystin family.</text>
</comment>
<feature type="compositionally biased region" description="Basic residues" evidence="2">
    <location>
        <begin position="24"/>
        <end position="35"/>
    </location>
</feature>
<evidence type="ECO:0000313" key="4">
    <source>
        <dbReference type="Proteomes" id="UP001345827"/>
    </source>
</evidence>
<feature type="compositionally biased region" description="Acidic residues" evidence="2">
    <location>
        <begin position="168"/>
        <end position="177"/>
    </location>
</feature>
<organism evidence="3 4">
    <name type="scientific">Vermiconidia calcicola</name>
    <dbReference type="NCBI Taxonomy" id="1690605"/>
    <lineage>
        <taxon>Eukaryota</taxon>
        <taxon>Fungi</taxon>
        <taxon>Dikarya</taxon>
        <taxon>Ascomycota</taxon>
        <taxon>Pezizomycotina</taxon>
        <taxon>Dothideomycetes</taxon>
        <taxon>Dothideomycetidae</taxon>
        <taxon>Mycosphaerellales</taxon>
        <taxon>Extremaceae</taxon>
        <taxon>Vermiconidia</taxon>
    </lineage>
</organism>
<feature type="compositionally biased region" description="Basic residues" evidence="2">
    <location>
        <begin position="1"/>
        <end position="10"/>
    </location>
</feature>
<feature type="compositionally biased region" description="Polar residues" evidence="2">
    <location>
        <begin position="201"/>
        <end position="210"/>
    </location>
</feature>
<dbReference type="GO" id="GO:0030515">
    <property type="term" value="F:snoRNA binding"/>
    <property type="evidence" value="ECO:0007669"/>
    <property type="project" value="TreeGrafter"/>
</dbReference>
<dbReference type="Proteomes" id="UP001345827">
    <property type="component" value="Unassembled WGS sequence"/>
</dbReference>
<gene>
    <name evidence="3" type="primary">ENP1</name>
    <name evidence="3" type="ORF">LTR25_000665</name>
</gene>
<protein>
    <submittedName>
        <fullName evidence="3">SnoRNA-binding rRNA-processing protein</fullName>
    </submittedName>
</protein>
<dbReference type="GO" id="GO:0006364">
    <property type="term" value="P:rRNA processing"/>
    <property type="evidence" value="ECO:0007669"/>
    <property type="project" value="TreeGrafter"/>
</dbReference>
<feature type="compositionally biased region" description="Acidic residues" evidence="2">
    <location>
        <begin position="512"/>
        <end position="522"/>
    </location>
</feature>
<feature type="region of interest" description="Disordered" evidence="2">
    <location>
        <begin position="69"/>
        <end position="129"/>
    </location>
</feature>
<dbReference type="Pfam" id="PF05291">
    <property type="entry name" value="Bystin"/>
    <property type="match status" value="1"/>
</dbReference>
<dbReference type="AlphaFoldDB" id="A0AAV9QMB4"/>
<feature type="region of interest" description="Disordered" evidence="2">
    <location>
        <begin position="157"/>
        <end position="179"/>
    </location>
</feature>
<feature type="region of interest" description="Disordered" evidence="2">
    <location>
        <begin position="499"/>
        <end position="522"/>
    </location>
</feature>
<proteinExistence type="inferred from homology"/>
<evidence type="ECO:0000256" key="1">
    <source>
        <dbReference type="ARBA" id="ARBA00007114"/>
    </source>
</evidence>
<name>A0AAV9QMB4_9PEZI</name>
<feature type="compositionally biased region" description="Basic and acidic residues" evidence="2">
    <location>
        <begin position="499"/>
        <end position="511"/>
    </location>
</feature>
<evidence type="ECO:0000313" key="3">
    <source>
        <dbReference type="EMBL" id="KAK5545657.1"/>
    </source>
</evidence>
<evidence type="ECO:0000256" key="2">
    <source>
        <dbReference type="SAM" id="MobiDB-lite"/>
    </source>
</evidence>
<feature type="region of interest" description="Disordered" evidence="2">
    <location>
        <begin position="1"/>
        <end position="49"/>
    </location>
</feature>
<dbReference type="GO" id="GO:0005737">
    <property type="term" value="C:cytoplasm"/>
    <property type="evidence" value="ECO:0007669"/>
    <property type="project" value="TreeGrafter"/>
</dbReference>